<feature type="transmembrane region" description="Helical" evidence="7">
    <location>
        <begin position="252"/>
        <end position="276"/>
    </location>
</feature>
<accession>A0A3T1DBV0</accession>
<feature type="transmembrane region" description="Helical" evidence="7">
    <location>
        <begin position="20"/>
        <end position="43"/>
    </location>
</feature>
<dbReference type="Gene3D" id="1.10.3720.10">
    <property type="entry name" value="MetI-like"/>
    <property type="match status" value="1"/>
</dbReference>
<keyword evidence="10" id="KW-1185">Reference proteome</keyword>
<dbReference type="PROSITE" id="PS50928">
    <property type="entry name" value="ABC_TM1"/>
    <property type="match status" value="1"/>
</dbReference>
<evidence type="ECO:0000256" key="7">
    <source>
        <dbReference type="RuleBase" id="RU363032"/>
    </source>
</evidence>
<evidence type="ECO:0000256" key="1">
    <source>
        <dbReference type="ARBA" id="ARBA00004651"/>
    </source>
</evidence>
<feature type="transmembrane region" description="Helical" evidence="7">
    <location>
        <begin position="200"/>
        <end position="221"/>
    </location>
</feature>
<dbReference type="InterPro" id="IPR000515">
    <property type="entry name" value="MetI-like"/>
</dbReference>
<organism evidence="9 10">
    <name type="scientific">Cohnella abietis</name>
    <dbReference type="NCBI Taxonomy" id="2507935"/>
    <lineage>
        <taxon>Bacteria</taxon>
        <taxon>Bacillati</taxon>
        <taxon>Bacillota</taxon>
        <taxon>Bacilli</taxon>
        <taxon>Bacillales</taxon>
        <taxon>Paenibacillaceae</taxon>
        <taxon>Cohnella</taxon>
    </lineage>
</organism>
<evidence type="ECO:0000313" key="10">
    <source>
        <dbReference type="Proteomes" id="UP000289856"/>
    </source>
</evidence>
<dbReference type="Proteomes" id="UP000289856">
    <property type="component" value="Chromosome"/>
</dbReference>
<dbReference type="AlphaFoldDB" id="A0A3T1DBV0"/>
<dbReference type="Pfam" id="PF00528">
    <property type="entry name" value="BPD_transp_1"/>
    <property type="match status" value="1"/>
</dbReference>
<evidence type="ECO:0000256" key="5">
    <source>
        <dbReference type="ARBA" id="ARBA00022989"/>
    </source>
</evidence>
<protein>
    <submittedName>
        <fullName evidence="9">Glutathione ABC transporter permease GsiD</fullName>
    </submittedName>
</protein>
<reference evidence="9 10" key="1">
    <citation type="submission" date="2019-01" db="EMBL/GenBank/DDBJ databases">
        <title>Complete genome sequence of Cohnella hallensis HS21 isolated from Korean fir (Abies koreana) rhizospheric soil.</title>
        <authorList>
            <person name="Jiang L."/>
            <person name="Kang S.W."/>
            <person name="Kim S."/>
            <person name="Jung J."/>
            <person name="Kim C.Y."/>
            <person name="Kim D.H."/>
            <person name="Kim S.W."/>
            <person name="Lee J."/>
        </authorList>
    </citation>
    <scope>NUCLEOTIDE SEQUENCE [LARGE SCALE GENOMIC DNA]</scope>
    <source>
        <strain evidence="9 10">HS21</strain>
    </source>
</reference>
<keyword evidence="6 7" id="KW-0472">Membrane</keyword>
<dbReference type="EMBL" id="AP019400">
    <property type="protein sequence ID" value="BBI35573.1"/>
    <property type="molecule type" value="Genomic_DNA"/>
</dbReference>
<dbReference type="RefSeq" id="WP_130614364.1">
    <property type="nucleotide sequence ID" value="NZ_AP019400.1"/>
</dbReference>
<feature type="domain" description="ABC transmembrane type-1" evidence="8">
    <location>
        <begin position="87"/>
        <end position="276"/>
    </location>
</feature>
<dbReference type="CDD" id="cd06261">
    <property type="entry name" value="TM_PBP2"/>
    <property type="match status" value="1"/>
</dbReference>
<evidence type="ECO:0000313" key="9">
    <source>
        <dbReference type="EMBL" id="BBI35573.1"/>
    </source>
</evidence>
<name>A0A3T1DBV0_9BACL</name>
<dbReference type="PANTHER" id="PTHR43386:SF1">
    <property type="entry name" value="D,D-DIPEPTIDE TRANSPORT SYSTEM PERMEASE PROTEIN DDPC-RELATED"/>
    <property type="match status" value="1"/>
</dbReference>
<evidence type="ECO:0000256" key="6">
    <source>
        <dbReference type="ARBA" id="ARBA00023136"/>
    </source>
</evidence>
<sequence length="287" mass="30971">MKRIFPTYSADWLKPLRKWFVRWPVVPAIAAAWIVFVALAALATPWLSPFDPNYGSIMDGSLSPSWKHWLGTDQQGRDIATRLLTGAGPTLIGALLCTLLAAAIGALNGLAAGLNGRWTDRISTTVWDIIMAIPGLILALVLVTVLGRNIYTASLALAIVNVPVMGRLVRAEAKVLRRTPYVEAALLAGASNRFIIWKHLLPGIIPVVFARSSLTFGYAILDLSALSYLGVGVQPPAADWGAMLAQGRHTLLVSPLGTICAGLAITLTALSFQFIGDEIQRRWSPKR</sequence>
<feature type="transmembrane region" description="Helical" evidence="7">
    <location>
        <begin position="91"/>
        <end position="114"/>
    </location>
</feature>
<dbReference type="SUPFAM" id="SSF161098">
    <property type="entry name" value="MetI-like"/>
    <property type="match status" value="1"/>
</dbReference>
<keyword evidence="5 7" id="KW-1133">Transmembrane helix</keyword>
<feature type="transmembrane region" description="Helical" evidence="7">
    <location>
        <begin position="150"/>
        <end position="169"/>
    </location>
</feature>
<dbReference type="InterPro" id="IPR035906">
    <property type="entry name" value="MetI-like_sf"/>
</dbReference>
<feature type="transmembrane region" description="Helical" evidence="7">
    <location>
        <begin position="126"/>
        <end position="144"/>
    </location>
</feature>
<proteinExistence type="inferred from homology"/>
<dbReference type="GO" id="GO:0055085">
    <property type="term" value="P:transmembrane transport"/>
    <property type="evidence" value="ECO:0007669"/>
    <property type="project" value="InterPro"/>
</dbReference>
<dbReference type="OrthoDB" id="9797472at2"/>
<keyword evidence="3" id="KW-1003">Cell membrane</keyword>
<dbReference type="PANTHER" id="PTHR43386">
    <property type="entry name" value="OLIGOPEPTIDE TRANSPORT SYSTEM PERMEASE PROTEIN APPC"/>
    <property type="match status" value="1"/>
</dbReference>
<evidence type="ECO:0000256" key="2">
    <source>
        <dbReference type="ARBA" id="ARBA00022448"/>
    </source>
</evidence>
<dbReference type="GO" id="GO:0005886">
    <property type="term" value="C:plasma membrane"/>
    <property type="evidence" value="ECO:0007669"/>
    <property type="project" value="UniProtKB-SubCell"/>
</dbReference>
<comment type="subcellular location">
    <subcellularLocation>
        <location evidence="1 7">Cell membrane</location>
        <topology evidence="1 7">Multi-pass membrane protein</topology>
    </subcellularLocation>
</comment>
<evidence type="ECO:0000256" key="3">
    <source>
        <dbReference type="ARBA" id="ARBA00022475"/>
    </source>
</evidence>
<dbReference type="KEGG" id="cohn:KCTCHS21_49720"/>
<keyword evidence="4 7" id="KW-0812">Transmembrane</keyword>
<gene>
    <name evidence="9" type="ORF">KCTCHS21_49720</name>
</gene>
<dbReference type="InterPro" id="IPR050366">
    <property type="entry name" value="BP-dependent_transpt_permease"/>
</dbReference>
<comment type="similarity">
    <text evidence="7">Belongs to the binding-protein-dependent transport system permease family.</text>
</comment>
<evidence type="ECO:0000256" key="4">
    <source>
        <dbReference type="ARBA" id="ARBA00022692"/>
    </source>
</evidence>
<evidence type="ECO:0000259" key="8">
    <source>
        <dbReference type="PROSITE" id="PS50928"/>
    </source>
</evidence>
<keyword evidence="2 7" id="KW-0813">Transport</keyword>